<keyword evidence="4 5" id="KW-0949">S-adenosyl-L-methionine</keyword>
<dbReference type="SUPFAM" id="SSF53335">
    <property type="entry name" value="S-adenosyl-L-methionine-dependent methyltransferases"/>
    <property type="match status" value="1"/>
</dbReference>
<name>A0A255GCA9_9ACTN</name>
<dbReference type="AlphaFoldDB" id="A0A255GCA9"/>
<evidence type="ECO:0000256" key="5">
    <source>
        <dbReference type="HAMAP-Rule" id="MF_00560"/>
    </source>
</evidence>
<dbReference type="Gene3D" id="1.10.150.290">
    <property type="entry name" value="S-adenosyl-L-methionine-dependent methyltransferases"/>
    <property type="match status" value="1"/>
</dbReference>
<keyword evidence="2 5" id="KW-0489">Methyltransferase</keyword>
<keyword evidence="1 5" id="KW-0963">Cytoplasm</keyword>
<evidence type="ECO:0000313" key="8">
    <source>
        <dbReference type="Proteomes" id="UP000215896"/>
    </source>
</evidence>
<comment type="similarity">
    <text evidence="5">Belongs to the methyltransferase superfamily. Tam family.</text>
</comment>
<dbReference type="GO" id="GO:0032259">
    <property type="term" value="P:methylation"/>
    <property type="evidence" value="ECO:0007669"/>
    <property type="project" value="UniProtKB-KW"/>
</dbReference>
<evidence type="ECO:0000259" key="6">
    <source>
        <dbReference type="Pfam" id="PF13649"/>
    </source>
</evidence>
<organism evidence="7 8">
    <name type="scientific">Enemella evansiae</name>
    <dbReference type="NCBI Taxonomy" id="2016499"/>
    <lineage>
        <taxon>Bacteria</taxon>
        <taxon>Bacillati</taxon>
        <taxon>Actinomycetota</taxon>
        <taxon>Actinomycetes</taxon>
        <taxon>Propionibacteriales</taxon>
        <taxon>Propionibacteriaceae</taxon>
        <taxon>Enemella</taxon>
    </lineage>
</organism>
<evidence type="ECO:0000313" key="7">
    <source>
        <dbReference type="EMBL" id="OYO13528.1"/>
    </source>
</evidence>
<feature type="domain" description="Methyltransferase" evidence="6">
    <location>
        <begin position="35"/>
        <end position="127"/>
    </location>
</feature>
<evidence type="ECO:0000256" key="2">
    <source>
        <dbReference type="ARBA" id="ARBA00022603"/>
    </source>
</evidence>
<dbReference type="OrthoDB" id="9795085at2"/>
<keyword evidence="8" id="KW-1185">Reference proteome</keyword>
<dbReference type="EC" id="2.1.1.144" evidence="5"/>
<dbReference type="PANTHER" id="PTHR43861:SF1">
    <property type="entry name" value="TRANS-ACONITATE 2-METHYLTRANSFERASE"/>
    <property type="match status" value="1"/>
</dbReference>
<evidence type="ECO:0000256" key="4">
    <source>
        <dbReference type="ARBA" id="ARBA00022691"/>
    </source>
</evidence>
<comment type="catalytic activity">
    <reaction evidence="5">
        <text>trans-aconitate + S-adenosyl-L-methionine = (E)-3-(methoxycarbonyl)pent-2-enedioate + S-adenosyl-L-homocysteine</text>
        <dbReference type="Rhea" id="RHEA:14969"/>
        <dbReference type="ChEBI" id="CHEBI:15708"/>
        <dbReference type="ChEBI" id="CHEBI:57470"/>
        <dbReference type="ChEBI" id="CHEBI:57856"/>
        <dbReference type="ChEBI" id="CHEBI:59789"/>
        <dbReference type="EC" id="2.1.1.144"/>
    </reaction>
</comment>
<comment type="caution">
    <text evidence="7">The sequence shown here is derived from an EMBL/GenBank/DDBJ whole genome shotgun (WGS) entry which is preliminary data.</text>
</comment>
<dbReference type="InterPro" id="IPR023506">
    <property type="entry name" value="Trans-aconitate_MeTrfase"/>
</dbReference>
<comment type="function">
    <text evidence="5">Catalyzes the S-adenosylmethionine monomethyl esterification of trans-aconitate.</text>
</comment>
<comment type="subcellular location">
    <subcellularLocation>
        <location evidence="5">Cytoplasm</location>
    </subcellularLocation>
</comment>
<protein>
    <recommendedName>
        <fullName evidence="5">Trans-aconitate 2-methyltransferase</fullName>
        <ecNumber evidence="5">2.1.1.144</ecNumber>
    </recommendedName>
</protein>
<dbReference type="HAMAP" id="MF_00560">
    <property type="entry name" value="Tran_acon_Me_trans"/>
    <property type="match status" value="1"/>
</dbReference>
<dbReference type="EMBL" id="NMVO01000013">
    <property type="protein sequence ID" value="OYO13528.1"/>
    <property type="molecule type" value="Genomic_DNA"/>
</dbReference>
<gene>
    <name evidence="5" type="primary">tam</name>
    <name evidence="7" type="ORF">CGZ94_11205</name>
</gene>
<proteinExistence type="inferred from homology"/>
<reference evidence="7 8" key="1">
    <citation type="submission" date="2017-07" db="EMBL/GenBank/DDBJ databases">
        <title>Draft whole genome sequences of clinical Proprionibacteriaceae strains.</title>
        <authorList>
            <person name="Bernier A.-M."/>
            <person name="Bernard K."/>
            <person name="Domingo M.-C."/>
        </authorList>
    </citation>
    <scope>NUCLEOTIDE SEQUENCE [LARGE SCALE GENOMIC DNA]</scope>
    <source>
        <strain evidence="7 8">NML 030167</strain>
    </source>
</reference>
<dbReference type="Proteomes" id="UP000215896">
    <property type="component" value="Unassembled WGS sequence"/>
</dbReference>
<sequence>MGDWNPDLYLRYADQRGRPFIDLVARIGATDPATVVDLGCGPGNLTSTLAQRWPGSRVLGVDSSAAMIDRARATHGDSDRLRWQRADLRDWQPEQPVDVIVSNATLQWIPEHQGLLPRLVGMLAPGGWLAYQVPINFDEPSHRLLREVAADPRFAGHVEGVARTAQYPTVDAVAVLTALGCTVDAWETTYLHLLPGPDPVFEWISGTGARPILDRLTEPLRAEFSQAYKEKLRIAYPAQDFGTVLRFPRAFVVAQRTSTRAPRQSG</sequence>
<evidence type="ECO:0000256" key="1">
    <source>
        <dbReference type="ARBA" id="ARBA00022490"/>
    </source>
</evidence>
<dbReference type="PANTHER" id="PTHR43861">
    <property type="entry name" value="TRANS-ACONITATE 2-METHYLTRANSFERASE-RELATED"/>
    <property type="match status" value="1"/>
</dbReference>
<dbReference type="RefSeq" id="WP_094402077.1">
    <property type="nucleotide sequence ID" value="NZ_NMVL01000019.1"/>
</dbReference>
<evidence type="ECO:0000256" key="3">
    <source>
        <dbReference type="ARBA" id="ARBA00022679"/>
    </source>
</evidence>
<dbReference type="Gene3D" id="3.40.50.150">
    <property type="entry name" value="Vaccinia Virus protein VP39"/>
    <property type="match status" value="1"/>
</dbReference>
<dbReference type="GO" id="GO:0005737">
    <property type="term" value="C:cytoplasm"/>
    <property type="evidence" value="ECO:0007669"/>
    <property type="project" value="UniProtKB-SubCell"/>
</dbReference>
<accession>A0A255GCA9</accession>
<dbReference type="InterPro" id="IPR029063">
    <property type="entry name" value="SAM-dependent_MTases_sf"/>
</dbReference>
<keyword evidence="3 5" id="KW-0808">Transferase</keyword>
<dbReference type="CDD" id="cd02440">
    <property type="entry name" value="AdoMet_MTases"/>
    <property type="match status" value="1"/>
</dbReference>
<dbReference type="Pfam" id="PF13649">
    <property type="entry name" value="Methyltransf_25"/>
    <property type="match status" value="1"/>
</dbReference>
<dbReference type="InterPro" id="IPR041698">
    <property type="entry name" value="Methyltransf_25"/>
</dbReference>
<dbReference type="GO" id="GO:0030798">
    <property type="term" value="F:trans-aconitate 2-methyltransferase activity"/>
    <property type="evidence" value="ECO:0007669"/>
    <property type="project" value="UniProtKB-UniRule"/>
</dbReference>
<dbReference type="InterPro" id="IPR023149">
    <property type="entry name" value="Trans_acon_MeTrfase_C"/>
</dbReference>